<feature type="domain" description="PIN" evidence="8">
    <location>
        <begin position="4"/>
        <end position="122"/>
    </location>
</feature>
<keyword evidence="5" id="KW-0378">Hydrolase</keyword>
<dbReference type="Pfam" id="PF01850">
    <property type="entry name" value="PIN"/>
    <property type="match status" value="1"/>
</dbReference>
<comment type="similarity">
    <text evidence="7">Belongs to the PINc/VapC protein family.</text>
</comment>
<keyword evidence="2" id="KW-1277">Toxin-antitoxin system</keyword>
<gene>
    <name evidence="9" type="ORF">A2773_06385</name>
</gene>
<dbReference type="InterPro" id="IPR050556">
    <property type="entry name" value="Type_II_TA_system_RNase"/>
</dbReference>
<evidence type="ECO:0000256" key="6">
    <source>
        <dbReference type="ARBA" id="ARBA00022842"/>
    </source>
</evidence>
<dbReference type="EMBL" id="MFJE01000022">
    <property type="protein sequence ID" value="OGG14222.1"/>
    <property type="molecule type" value="Genomic_DNA"/>
</dbReference>
<evidence type="ECO:0000313" key="9">
    <source>
        <dbReference type="EMBL" id="OGG14222.1"/>
    </source>
</evidence>
<evidence type="ECO:0000259" key="8">
    <source>
        <dbReference type="Pfam" id="PF01850"/>
    </source>
</evidence>
<protein>
    <recommendedName>
        <fullName evidence="8">PIN domain-containing protein</fullName>
    </recommendedName>
</protein>
<dbReference type="PANTHER" id="PTHR33653:SF1">
    <property type="entry name" value="RIBONUCLEASE VAPC2"/>
    <property type="match status" value="1"/>
</dbReference>
<keyword evidence="4" id="KW-0479">Metal-binding</keyword>
<dbReference type="Proteomes" id="UP000177383">
    <property type="component" value="Unassembled WGS sequence"/>
</dbReference>
<dbReference type="GO" id="GO:0004518">
    <property type="term" value="F:nuclease activity"/>
    <property type="evidence" value="ECO:0007669"/>
    <property type="project" value="UniProtKB-KW"/>
</dbReference>
<proteinExistence type="inferred from homology"/>
<accession>A0A1F5ZQ33</accession>
<dbReference type="PANTHER" id="PTHR33653">
    <property type="entry name" value="RIBONUCLEASE VAPC2"/>
    <property type="match status" value="1"/>
</dbReference>
<evidence type="ECO:0000256" key="4">
    <source>
        <dbReference type="ARBA" id="ARBA00022723"/>
    </source>
</evidence>
<keyword evidence="3" id="KW-0540">Nuclease</keyword>
<sequence>MNIVVVDTNILIDYIHGFAPWLKLLLHKRQEFTLVVPTIVTAEYLTAEENEDQNYRIRTKGYLKLFKIQDLTYEISEILGDILRRKTYLKGAGIGDLIIASTTLYFAGELATRNQKDFAKIPNLRFFDPNTL</sequence>
<evidence type="ECO:0000256" key="3">
    <source>
        <dbReference type="ARBA" id="ARBA00022722"/>
    </source>
</evidence>
<dbReference type="STRING" id="1798375.A2773_06385"/>
<dbReference type="GO" id="GO:0046872">
    <property type="term" value="F:metal ion binding"/>
    <property type="evidence" value="ECO:0007669"/>
    <property type="project" value="UniProtKB-KW"/>
</dbReference>
<evidence type="ECO:0000313" key="10">
    <source>
        <dbReference type="Proteomes" id="UP000177383"/>
    </source>
</evidence>
<evidence type="ECO:0000256" key="7">
    <source>
        <dbReference type="ARBA" id="ARBA00038093"/>
    </source>
</evidence>
<name>A0A1F5ZQ33_9BACT</name>
<evidence type="ECO:0000256" key="2">
    <source>
        <dbReference type="ARBA" id="ARBA00022649"/>
    </source>
</evidence>
<reference evidence="9 10" key="1">
    <citation type="journal article" date="2016" name="Nat. Commun.">
        <title>Thousands of microbial genomes shed light on interconnected biogeochemical processes in an aquifer system.</title>
        <authorList>
            <person name="Anantharaman K."/>
            <person name="Brown C.T."/>
            <person name="Hug L.A."/>
            <person name="Sharon I."/>
            <person name="Castelle C.J."/>
            <person name="Probst A.J."/>
            <person name="Thomas B.C."/>
            <person name="Singh A."/>
            <person name="Wilkins M.J."/>
            <person name="Karaoz U."/>
            <person name="Brodie E.L."/>
            <person name="Williams K.H."/>
            <person name="Hubbard S.S."/>
            <person name="Banfield J.F."/>
        </authorList>
    </citation>
    <scope>NUCLEOTIDE SEQUENCE [LARGE SCALE GENOMIC DNA]</scope>
</reference>
<evidence type="ECO:0000256" key="5">
    <source>
        <dbReference type="ARBA" id="ARBA00022801"/>
    </source>
</evidence>
<comment type="cofactor">
    <cofactor evidence="1">
        <name>Mg(2+)</name>
        <dbReference type="ChEBI" id="CHEBI:18420"/>
    </cofactor>
</comment>
<dbReference type="InterPro" id="IPR002716">
    <property type="entry name" value="PIN_dom"/>
</dbReference>
<dbReference type="GO" id="GO:0016787">
    <property type="term" value="F:hydrolase activity"/>
    <property type="evidence" value="ECO:0007669"/>
    <property type="project" value="UniProtKB-KW"/>
</dbReference>
<dbReference type="SUPFAM" id="SSF88723">
    <property type="entry name" value="PIN domain-like"/>
    <property type="match status" value="1"/>
</dbReference>
<evidence type="ECO:0000256" key="1">
    <source>
        <dbReference type="ARBA" id="ARBA00001946"/>
    </source>
</evidence>
<organism evidence="9 10">
    <name type="scientific">Candidatus Gottesmanbacteria bacterium RIFCSPHIGHO2_01_FULL_39_10</name>
    <dbReference type="NCBI Taxonomy" id="1798375"/>
    <lineage>
        <taxon>Bacteria</taxon>
        <taxon>Candidatus Gottesmaniibacteriota</taxon>
    </lineage>
</organism>
<dbReference type="InterPro" id="IPR029060">
    <property type="entry name" value="PIN-like_dom_sf"/>
</dbReference>
<comment type="caution">
    <text evidence="9">The sequence shown here is derived from an EMBL/GenBank/DDBJ whole genome shotgun (WGS) entry which is preliminary data.</text>
</comment>
<dbReference type="Gene3D" id="3.40.50.1010">
    <property type="entry name" value="5'-nuclease"/>
    <property type="match status" value="1"/>
</dbReference>
<dbReference type="AlphaFoldDB" id="A0A1F5ZQ33"/>
<keyword evidence="6" id="KW-0460">Magnesium</keyword>